<dbReference type="Proteomes" id="UP001139150">
    <property type="component" value="Unassembled WGS sequence"/>
</dbReference>
<proteinExistence type="predicted"/>
<name>A0A9X2CTM6_9BACI</name>
<dbReference type="RefSeq" id="WP_250096829.1">
    <property type="nucleotide sequence ID" value="NZ_JAKRYL010000012.1"/>
</dbReference>
<reference evidence="1" key="1">
    <citation type="submission" date="2022-02" db="EMBL/GenBank/DDBJ databases">
        <title>Halalkalibacter sp. nov. isolated from Lonar Lake, India.</title>
        <authorList>
            <person name="Joshi A."/>
            <person name="Thite S."/>
            <person name="Lodha T."/>
        </authorList>
    </citation>
    <scope>NUCLEOTIDE SEQUENCE</scope>
    <source>
        <strain evidence="1">MEB205</strain>
    </source>
</reference>
<evidence type="ECO:0000313" key="2">
    <source>
        <dbReference type="Proteomes" id="UP001139150"/>
    </source>
</evidence>
<sequence>MIVLVIGLNLSVKGYEDVQRAKIDVFSYQQPFTGFQKNETLGHIRSFKELSIPHAAALKTFDGLMSSRSNSMMDW</sequence>
<evidence type="ECO:0000313" key="1">
    <source>
        <dbReference type="EMBL" id="MCL7747935.1"/>
    </source>
</evidence>
<dbReference type="EMBL" id="JAKRYL010000012">
    <property type="protein sequence ID" value="MCL7747935.1"/>
    <property type="molecule type" value="Genomic_DNA"/>
</dbReference>
<dbReference type="AlphaFoldDB" id="A0A9X2CTM6"/>
<gene>
    <name evidence="1" type="ORF">MF646_12460</name>
</gene>
<accession>A0A9X2CTM6</accession>
<organism evidence="1 2">
    <name type="scientific">Halalkalibacter alkaliphilus</name>
    <dbReference type="NCBI Taxonomy" id="2917993"/>
    <lineage>
        <taxon>Bacteria</taxon>
        <taxon>Bacillati</taxon>
        <taxon>Bacillota</taxon>
        <taxon>Bacilli</taxon>
        <taxon>Bacillales</taxon>
        <taxon>Bacillaceae</taxon>
        <taxon>Halalkalibacter</taxon>
    </lineage>
</organism>
<protein>
    <submittedName>
        <fullName evidence="1">Uncharacterized protein</fullName>
    </submittedName>
</protein>
<keyword evidence="2" id="KW-1185">Reference proteome</keyword>
<comment type="caution">
    <text evidence="1">The sequence shown here is derived from an EMBL/GenBank/DDBJ whole genome shotgun (WGS) entry which is preliminary data.</text>
</comment>